<geneLocation type="plasmid" evidence="2 3">
    <name>pBMV_2</name>
</geneLocation>
<dbReference type="CDD" id="cd00093">
    <property type="entry name" value="HTH_XRE"/>
    <property type="match status" value="1"/>
</dbReference>
<dbReference type="KEGG" id="bmeg:BG04_5851"/>
<proteinExistence type="predicted"/>
<organism evidence="2 3">
    <name type="scientific">Priestia megaterium (strain ATCC 14581 / DSM 32 / CCUG 1817 / JCM 2506 / NBRC 15308 / NCIMB 9376 / NCTC 10342 / NRRL B-14308 / VKM B-512 / Ford 19)</name>
    <name type="common">Bacillus megaterium</name>
    <dbReference type="NCBI Taxonomy" id="1348623"/>
    <lineage>
        <taxon>Bacteria</taxon>
        <taxon>Bacillati</taxon>
        <taxon>Bacillota</taxon>
        <taxon>Bacilli</taxon>
        <taxon>Bacillales</taxon>
        <taxon>Bacillaceae</taxon>
        <taxon>Priestia</taxon>
    </lineage>
</organism>
<dbReference type="Gene3D" id="1.10.260.40">
    <property type="entry name" value="lambda repressor-like DNA-binding domains"/>
    <property type="match status" value="1"/>
</dbReference>
<dbReference type="InterPro" id="IPR010982">
    <property type="entry name" value="Lambda_DNA-bd_dom_sf"/>
</dbReference>
<dbReference type="Pfam" id="PF01381">
    <property type="entry name" value="HTH_3"/>
    <property type="match status" value="1"/>
</dbReference>
<dbReference type="EMBL" id="CP009921">
    <property type="protein sequence ID" value="AJI25751.1"/>
    <property type="molecule type" value="Genomic_DNA"/>
</dbReference>
<evidence type="ECO:0000259" key="1">
    <source>
        <dbReference type="Pfam" id="PF01381"/>
    </source>
</evidence>
<feature type="domain" description="HTH cro/C1-type" evidence="1">
    <location>
        <begin position="17"/>
        <end position="55"/>
    </location>
</feature>
<name>A0A0B6AQK9_PRIM2</name>
<reference evidence="2 3" key="1">
    <citation type="journal article" date="2015" name="Genome Announc.">
        <title>Complete genome sequences for 35 biothreat assay-relevant bacillus species.</title>
        <authorList>
            <person name="Johnson S.L."/>
            <person name="Daligault H.E."/>
            <person name="Davenport K.W."/>
            <person name="Jaissle J."/>
            <person name="Frey K.G."/>
            <person name="Ladner J.T."/>
            <person name="Broomall S.M."/>
            <person name="Bishop-Lilly K.A."/>
            <person name="Bruce D.C."/>
            <person name="Gibbons H.S."/>
            <person name="Coyne S.R."/>
            <person name="Lo C.C."/>
            <person name="Meincke L."/>
            <person name="Munk A.C."/>
            <person name="Koroleva G.I."/>
            <person name="Rosenzweig C.N."/>
            <person name="Palacios G.F."/>
            <person name="Redden C.L."/>
            <person name="Minogue T.D."/>
            <person name="Chain P.S."/>
        </authorList>
    </citation>
    <scope>NUCLEOTIDE SEQUENCE [LARGE SCALE GENOMIC DNA]</scope>
    <source>
        <strain evidence="3">ATCC 14581 / DSM 32 / JCM 2506 / NBRC 15308 / NCIMB 9376 / NCTC 10342 / NRRL B-14308 / VKM B-512</strain>
        <plasmid evidence="2 3">pBMV_2</plasmid>
    </source>
</reference>
<evidence type="ECO:0000313" key="2">
    <source>
        <dbReference type="EMBL" id="AJI25751.1"/>
    </source>
</evidence>
<dbReference type="InterPro" id="IPR001387">
    <property type="entry name" value="Cro/C1-type_HTH"/>
</dbReference>
<dbReference type="GO" id="GO:0003677">
    <property type="term" value="F:DNA binding"/>
    <property type="evidence" value="ECO:0007669"/>
    <property type="project" value="InterPro"/>
</dbReference>
<dbReference type="AlphaFoldDB" id="A0A0B6AQK9"/>
<sequence length="74" mass="8681">MWWKNPKRSKFGKFLDREGITQNEFASESKISKRTISTLCNDSTYEPSPKTLKKIMLGVKKIDKSKQPHDFFDI</sequence>
<keyword evidence="2" id="KW-0614">Plasmid</keyword>
<evidence type="ECO:0000313" key="3">
    <source>
        <dbReference type="Proteomes" id="UP000031829"/>
    </source>
</evidence>
<protein>
    <submittedName>
        <fullName evidence="2">Helix-turn-helix family protein</fullName>
    </submittedName>
</protein>
<gene>
    <name evidence="2" type="ORF">BG04_5851</name>
</gene>
<dbReference type="Proteomes" id="UP000031829">
    <property type="component" value="Plasmid pBMV_2"/>
</dbReference>
<dbReference type="HOGENOM" id="CLU_198050_0_0_9"/>
<accession>A0A0B6AQK9</accession>
<dbReference type="GeneID" id="93645998"/>
<dbReference type="SUPFAM" id="SSF47413">
    <property type="entry name" value="lambda repressor-like DNA-binding domains"/>
    <property type="match status" value="1"/>
</dbReference>
<dbReference type="RefSeq" id="WP_034655635.1">
    <property type="nucleotide sequence ID" value="NZ_BCVB01000018.1"/>
</dbReference>